<evidence type="ECO:0000313" key="1">
    <source>
        <dbReference type="EMBL" id="GEM76583.1"/>
    </source>
</evidence>
<dbReference type="EMBL" id="BJXJ01000027">
    <property type="protein sequence ID" value="GEM76583.1"/>
    <property type="molecule type" value="Genomic_DNA"/>
</dbReference>
<proteinExistence type="predicted"/>
<sequence>MMVHVKYVSKMMDGIETMLSTHQSSLYRLNATQSSPGSNNKNHLKAVSIVSKLAINIYLSIYVKQCFTQILFTQKTIGFIYDTQIQILI</sequence>
<dbReference type="Proteomes" id="UP000321922">
    <property type="component" value="Unassembled WGS sequence"/>
</dbReference>
<name>A0A511QH07_9VIBR</name>
<keyword evidence="2" id="KW-1185">Reference proteome</keyword>
<evidence type="ECO:0000313" key="2">
    <source>
        <dbReference type="Proteomes" id="UP000321922"/>
    </source>
</evidence>
<reference evidence="1 2" key="1">
    <citation type="submission" date="2019-07" db="EMBL/GenBank/DDBJ databases">
        <title>Whole genome shotgun sequence of Vibrio sagamiensis NBRC 104589.</title>
        <authorList>
            <person name="Hosoyama A."/>
            <person name="Uohara A."/>
            <person name="Ohji S."/>
            <person name="Ichikawa N."/>
        </authorList>
    </citation>
    <scope>NUCLEOTIDE SEQUENCE [LARGE SCALE GENOMIC DNA]</scope>
    <source>
        <strain evidence="1 2">NBRC 104589</strain>
    </source>
</reference>
<comment type="caution">
    <text evidence="1">The sequence shown here is derived from an EMBL/GenBank/DDBJ whole genome shotgun (WGS) entry which is preliminary data.</text>
</comment>
<accession>A0A511QH07</accession>
<organism evidence="1 2">
    <name type="scientific">Vibrio sagamiensis NBRC 104589</name>
    <dbReference type="NCBI Taxonomy" id="1219064"/>
    <lineage>
        <taxon>Bacteria</taxon>
        <taxon>Pseudomonadati</taxon>
        <taxon>Pseudomonadota</taxon>
        <taxon>Gammaproteobacteria</taxon>
        <taxon>Vibrionales</taxon>
        <taxon>Vibrionaceae</taxon>
        <taxon>Vibrio</taxon>
    </lineage>
</organism>
<dbReference type="AlphaFoldDB" id="A0A511QH07"/>
<gene>
    <name evidence="1" type="ORF">VSA01S_26950</name>
</gene>
<protein>
    <submittedName>
        <fullName evidence="1">Uncharacterized protein</fullName>
    </submittedName>
</protein>